<protein>
    <submittedName>
        <fullName evidence="5">Probable RNA polymerase II nuclear localization protein SLC7A6OS</fullName>
    </submittedName>
</protein>
<dbReference type="GeneID" id="100897242"/>
<organism evidence="4 5">
    <name type="scientific">Galendromus occidentalis</name>
    <name type="common">western predatory mite</name>
    <dbReference type="NCBI Taxonomy" id="34638"/>
    <lineage>
        <taxon>Eukaryota</taxon>
        <taxon>Metazoa</taxon>
        <taxon>Ecdysozoa</taxon>
        <taxon>Arthropoda</taxon>
        <taxon>Chelicerata</taxon>
        <taxon>Arachnida</taxon>
        <taxon>Acari</taxon>
        <taxon>Parasitiformes</taxon>
        <taxon>Mesostigmata</taxon>
        <taxon>Gamasina</taxon>
        <taxon>Phytoseioidea</taxon>
        <taxon>Phytoseiidae</taxon>
        <taxon>Typhlodrominae</taxon>
        <taxon>Galendromus</taxon>
    </lineage>
</organism>
<gene>
    <name evidence="5" type="primary">LOC100897242</name>
</gene>
<dbReference type="Pfam" id="PF08574">
    <property type="entry name" value="Iwr1"/>
    <property type="match status" value="1"/>
</dbReference>
<proteinExistence type="inferred from homology"/>
<accession>A0AAJ7P9D1</accession>
<reference evidence="5" key="1">
    <citation type="submission" date="2025-08" db="UniProtKB">
        <authorList>
            <consortium name="RefSeq"/>
        </authorList>
    </citation>
    <scope>IDENTIFICATION</scope>
</reference>
<dbReference type="RefSeq" id="XP_018494301.1">
    <property type="nucleotide sequence ID" value="XM_018638785.1"/>
</dbReference>
<name>A0AAJ7P9D1_9ACAR</name>
<dbReference type="Proteomes" id="UP000694867">
    <property type="component" value="Unplaced"/>
</dbReference>
<evidence type="ECO:0000313" key="4">
    <source>
        <dbReference type="Proteomes" id="UP000694867"/>
    </source>
</evidence>
<evidence type="ECO:0000259" key="3">
    <source>
        <dbReference type="Pfam" id="PF08574"/>
    </source>
</evidence>
<keyword evidence="4" id="KW-1185">Reference proteome</keyword>
<feature type="domain" description="Transcription factor Iwr1" evidence="3">
    <location>
        <begin position="140"/>
        <end position="210"/>
    </location>
</feature>
<dbReference type="AlphaFoldDB" id="A0AAJ7P9D1"/>
<comment type="similarity">
    <text evidence="1">Belongs to the IWR1/SLC7A6OS family.</text>
</comment>
<feature type="compositionally biased region" description="Acidic residues" evidence="2">
    <location>
        <begin position="189"/>
        <end position="198"/>
    </location>
</feature>
<dbReference type="InterPro" id="IPR013883">
    <property type="entry name" value="TF_Iwr1_dom"/>
</dbReference>
<evidence type="ECO:0000313" key="5">
    <source>
        <dbReference type="RefSeq" id="XP_018494301.1"/>
    </source>
</evidence>
<evidence type="ECO:0000256" key="2">
    <source>
        <dbReference type="SAM" id="MobiDB-lite"/>
    </source>
</evidence>
<feature type="region of interest" description="Disordered" evidence="2">
    <location>
        <begin position="187"/>
        <end position="230"/>
    </location>
</feature>
<dbReference type="KEGG" id="goe:100897242"/>
<evidence type="ECO:0000256" key="1">
    <source>
        <dbReference type="ARBA" id="ARBA00010218"/>
    </source>
</evidence>
<sequence length="258" mass="29267">MHAVFRVKRRLDEKQLTGVRIAKRQRLGTEDPIILTYAGTTSETDSGAVLSVIKSHQEQGRDVIPVENGVDGESGDEEIPTAASADLPVAAEVGAVSSNREDIDEIFRIFDACQTNIANPKETIEGKDPRNDPVDEDNSEFVYDIYYLHQDPSSRGRKMNLDYDEQNFRLERWNPENEELVNEGHEAAEDYDDEDSNAEDNPNNDYPDEEDRYSDNGGEVPHSLEDDDYYSYEGYNHMSVIEQRLQELDFFGADSDSD</sequence>